<organism evidence="2">
    <name type="scientific">Spongospora subterranea</name>
    <dbReference type="NCBI Taxonomy" id="70186"/>
    <lineage>
        <taxon>Eukaryota</taxon>
        <taxon>Sar</taxon>
        <taxon>Rhizaria</taxon>
        <taxon>Endomyxa</taxon>
        <taxon>Phytomyxea</taxon>
        <taxon>Plasmodiophorida</taxon>
        <taxon>Plasmodiophoridae</taxon>
        <taxon>Spongospora</taxon>
    </lineage>
</organism>
<sequence length="99" mass="11336">FIPNQRVFIANLWTGHWHARSPMVDLEEEIKQLKAELSAAKTHLDAAETNNDRDLILVYAPLVTTLQQRLNGLQCLFPKPSNLLLFTDQIVLTISFCLY</sequence>
<evidence type="ECO:0000256" key="1">
    <source>
        <dbReference type="SAM" id="Coils"/>
    </source>
</evidence>
<proteinExistence type="predicted"/>
<keyword evidence="1" id="KW-0175">Coiled coil</keyword>
<protein>
    <submittedName>
        <fullName evidence="2">Uncharacterized protein</fullName>
    </submittedName>
</protein>
<feature type="non-terminal residue" evidence="2">
    <location>
        <position position="1"/>
    </location>
</feature>
<dbReference type="AlphaFoldDB" id="A0A0H5QT20"/>
<feature type="coiled-coil region" evidence="1">
    <location>
        <begin position="23"/>
        <end position="50"/>
    </location>
</feature>
<dbReference type="EMBL" id="HACM01004663">
    <property type="protein sequence ID" value="CRZ05105.1"/>
    <property type="molecule type" value="Transcribed_RNA"/>
</dbReference>
<accession>A0A0H5QT20</accession>
<evidence type="ECO:0000313" key="2">
    <source>
        <dbReference type="EMBL" id="CRZ05105.1"/>
    </source>
</evidence>
<reference evidence="2" key="1">
    <citation type="submission" date="2015-04" db="EMBL/GenBank/DDBJ databases">
        <title>The genome sequence of the plant pathogenic Rhizarian Plasmodiophora brassicae reveals insights in its biotrophic life cycle and the origin of chitin synthesis.</title>
        <authorList>
            <person name="Schwelm A."/>
            <person name="Fogelqvist J."/>
            <person name="Knaust A."/>
            <person name="Julke S."/>
            <person name="Lilja T."/>
            <person name="Dhandapani V."/>
            <person name="Bonilla-Rosso G."/>
            <person name="Karlsson M."/>
            <person name="Shevchenko A."/>
            <person name="Choi S.R."/>
            <person name="Kim H.G."/>
            <person name="Park J.Y."/>
            <person name="Lim Y.P."/>
            <person name="Ludwig-Muller J."/>
            <person name="Dixelius C."/>
        </authorList>
    </citation>
    <scope>NUCLEOTIDE SEQUENCE</scope>
    <source>
        <tissue evidence="2">Potato root galls</tissue>
    </source>
</reference>
<name>A0A0H5QT20_9EUKA</name>